<dbReference type="FunFam" id="3.40.30.10:FF:000036">
    <property type="entry name" value="anterior gradient protein 2 homolog"/>
    <property type="match status" value="1"/>
</dbReference>
<reference evidence="3 4" key="1">
    <citation type="journal article" date="2021" name="Sci. Rep.">
        <title>Chromosome anchoring in Senegalese sole (Solea senegalensis) reveals sex-associated markers and genome rearrangements in flatfish.</title>
        <authorList>
            <person name="Guerrero-Cozar I."/>
            <person name="Gomez-Garrido J."/>
            <person name="Berbel C."/>
            <person name="Martinez-Blanch J.F."/>
            <person name="Alioto T."/>
            <person name="Claros M.G."/>
            <person name="Gagnaire P.A."/>
            <person name="Manchado M."/>
        </authorList>
    </citation>
    <scope>NUCLEOTIDE SEQUENCE [LARGE SCALE GENOMIC DNA]</scope>
    <source>
        <strain evidence="3">Sse05_10M</strain>
    </source>
</reference>
<comment type="caution">
    <text evidence="3">The sequence shown here is derived from an EMBL/GenBank/DDBJ whole genome shotgun (WGS) entry which is preliminary data.</text>
</comment>
<protein>
    <recommendedName>
        <fullName evidence="5">Anterior gradient 1</fullName>
    </recommendedName>
</protein>
<evidence type="ECO:0000313" key="4">
    <source>
        <dbReference type="Proteomes" id="UP000693946"/>
    </source>
</evidence>
<dbReference type="Pfam" id="PF13899">
    <property type="entry name" value="Thioredoxin_7"/>
    <property type="match status" value="1"/>
</dbReference>
<keyword evidence="1" id="KW-0732">Signal</keyword>
<dbReference type="InterPro" id="IPR051099">
    <property type="entry name" value="AGR/TXD"/>
</dbReference>
<proteinExistence type="inferred from homology"/>
<dbReference type="GO" id="GO:0005783">
    <property type="term" value="C:endoplasmic reticulum"/>
    <property type="evidence" value="ECO:0007669"/>
    <property type="project" value="TreeGrafter"/>
</dbReference>
<evidence type="ECO:0000256" key="2">
    <source>
        <dbReference type="ARBA" id="ARBA00038124"/>
    </source>
</evidence>
<gene>
    <name evidence="3" type="ORF">JOB18_004562</name>
</gene>
<dbReference type="EMBL" id="JAGKHQ010000012">
    <property type="protein sequence ID" value="KAG7501671.1"/>
    <property type="molecule type" value="Genomic_DNA"/>
</dbReference>
<sequence>MTKKRRGQVGRLSADTLVAPRCQVLRKGQEVMLRWILLALLFGVCASGSDQKKKKEKSPPRGWGNSISWVANYEEGLAKAVSSKKPLMVIHHLEDCPHSQALKKAFVADKSIQKMAREDFIMLNVVKETGDPNMAPDGFYVPRILFVDPSLSVRNDVTGRFSNNLYTYEKGDMELCE</sequence>
<evidence type="ECO:0000313" key="3">
    <source>
        <dbReference type="EMBL" id="KAG7501671.1"/>
    </source>
</evidence>
<comment type="similarity">
    <text evidence="2">Belongs to the AGR family.</text>
</comment>
<dbReference type="AlphaFoldDB" id="A0AAV6R8R0"/>
<dbReference type="Proteomes" id="UP000693946">
    <property type="component" value="Linkage Group LG2"/>
</dbReference>
<organism evidence="3 4">
    <name type="scientific">Solea senegalensis</name>
    <name type="common">Senegalese sole</name>
    <dbReference type="NCBI Taxonomy" id="28829"/>
    <lineage>
        <taxon>Eukaryota</taxon>
        <taxon>Metazoa</taxon>
        <taxon>Chordata</taxon>
        <taxon>Craniata</taxon>
        <taxon>Vertebrata</taxon>
        <taxon>Euteleostomi</taxon>
        <taxon>Actinopterygii</taxon>
        <taxon>Neopterygii</taxon>
        <taxon>Teleostei</taxon>
        <taxon>Neoteleostei</taxon>
        <taxon>Acanthomorphata</taxon>
        <taxon>Carangaria</taxon>
        <taxon>Pleuronectiformes</taxon>
        <taxon>Pleuronectoidei</taxon>
        <taxon>Soleidae</taxon>
        <taxon>Solea</taxon>
    </lineage>
</organism>
<name>A0AAV6R8R0_SOLSE</name>
<dbReference type="PANTHER" id="PTHR15337:SF5">
    <property type="entry name" value="ANTERIOR GRADIENT PROTEIN 3"/>
    <property type="match status" value="1"/>
</dbReference>
<evidence type="ECO:0000256" key="1">
    <source>
        <dbReference type="ARBA" id="ARBA00022729"/>
    </source>
</evidence>
<accession>A0AAV6R8R0</accession>
<evidence type="ECO:0008006" key="5">
    <source>
        <dbReference type="Google" id="ProtNLM"/>
    </source>
</evidence>
<keyword evidence="4" id="KW-1185">Reference proteome</keyword>
<dbReference type="PANTHER" id="PTHR15337">
    <property type="entry name" value="ANTERIOR GRADIENT PROTEIN-RELATED"/>
    <property type="match status" value="1"/>
</dbReference>